<keyword evidence="2" id="KW-1185">Reference proteome</keyword>
<comment type="caution">
    <text evidence="1">The sequence shown here is derived from an EMBL/GenBank/DDBJ whole genome shotgun (WGS) entry which is preliminary data.</text>
</comment>
<accession>A0ABQ9DCA8</accession>
<reference evidence="1" key="1">
    <citation type="submission" date="2019-10" db="EMBL/GenBank/DDBJ databases">
        <authorList>
            <person name="Soares A.E.R."/>
            <person name="Aleixo A."/>
            <person name="Schneider P."/>
            <person name="Miyaki C.Y."/>
            <person name="Schneider M.P."/>
            <person name="Mello C."/>
            <person name="Vasconcelos A.T.R."/>
        </authorList>
    </citation>
    <scope>NUCLEOTIDE SEQUENCE</scope>
    <source>
        <tissue evidence="1">Muscle</tissue>
    </source>
</reference>
<gene>
    <name evidence="1" type="ORF">WISP_55382</name>
</gene>
<dbReference type="PANTHER" id="PTHR33332">
    <property type="entry name" value="REVERSE TRANSCRIPTASE DOMAIN-CONTAINING PROTEIN"/>
    <property type="match status" value="1"/>
</dbReference>
<sequence length="323" mass="36627">MDQRADQFDLQPQGGNSLAAVIRREKSDKRDKLIDLNLTTGNSVRQGNPVDVISLDFSKAFDTVSHSILLDKMSSIQLDKHVVLLIDQAIERQKLQVYYMTNMSLLLCTYLSDLTKLLSTPETPVTPEGVGESTKINFYPKFHAYKIKNKRQARVASGLCLSGRPDMAGKVPLYDIRSFCWVNCTTQLYVIYKPAEGAFNLAANVIDEDVEEHWSPDRAPSKEKGEINNYVLLNEVQFTRYDVEVGQKMYGLSVHSISNPKHAEGNLDRLEQWAKAIHMRFNKAKCKMVPLGHNNPRQRYRLGTEWLESCLTENDLGLLVDSS</sequence>
<proteinExistence type="predicted"/>
<organism evidence="1 2">
    <name type="scientific">Willisornis vidua</name>
    <name type="common">Xingu scale-backed antbird</name>
    <dbReference type="NCBI Taxonomy" id="1566151"/>
    <lineage>
        <taxon>Eukaryota</taxon>
        <taxon>Metazoa</taxon>
        <taxon>Chordata</taxon>
        <taxon>Craniata</taxon>
        <taxon>Vertebrata</taxon>
        <taxon>Euteleostomi</taxon>
        <taxon>Archelosauria</taxon>
        <taxon>Archosauria</taxon>
        <taxon>Dinosauria</taxon>
        <taxon>Saurischia</taxon>
        <taxon>Theropoda</taxon>
        <taxon>Coelurosauria</taxon>
        <taxon>Aves</taxon>
        <taxon>Neognathae</taxon>
        <taxon>Neoaves</taxon>
        <taxon>Telluraves</taxon>
        <taxon>Australaves</taxon>
        <taxon>Passeriformes</taxon>
        <taxon>Thamnophilidae</taxon>
        <taxon>Willisornis</taxon>
    </lineage>
</organism>
<dbReference type="Proteomes" id="UP001145742">
    <property type="component" value="Unassembled WGS sequence"/>
</dbReference>
<name>A0ABQ9DCA8_9PASS</name>
<evidence type="ECO:0008006" key="3">
    <source>
        <dbReference type="Google" id="ProtNLM"/>
    </source>
</evidence>
<protein>
    <recommendedName>
        <fullName evidence="3">Reverse transcriptase domain-containing protein</fullName>
    </recommendedName>
</protein>
<evidence type="ECO:0000313" key="1">
    <source>
        <dbReference type="EMBL" id="KAJ7419204.1"/>
    </source>
</evidence>
<dbReference type="EMBL" id="WHWB01033541">
    <property type="protein sequence ID" value="KAJ7419204.1"/>
    <property type="molecule type" value="Genomic_DNA"/>
</dbReference>
<evidence type="ECO:0000313" key="2">
    <source>
        <dbReference type="Proteomes" id="UP001145742"/>
    </source>
</evidence>